<name>A0A5K0X8Z6_9MAGN</name>
<reference evidence="1" key="1">
    <citation type="submission" date="2019-09" db="EMBL/GenBank/DDBJ databases">
        <authorList>
            <person name="Zhang L."/>
        </authorList>
    </citation>
    <scope>NUCLEOTIDE SEQUENCE</scope>
</reference>
<proteinExistence type="predicted"/>
<evidence type="ECO:0000313" key="1">
    <source>
        <dbReference type="EMBL" id="VVV62158.1"/>
    </source>
</evidence>
<protein>
    <submittedName>
        <fullName evidence="1">Uncharacterized protein</fullName>
    </submittedName>
</protein>
<dbReference type="EMBL" id="LR721775">
    <property type="protein sequence ID" value="VVV62158.1"/>
    <property type="molecule type" value="Genomic_DNA"/>
</dbReference>
<organism evidence="1">
    <name type="scientific">Nymphaea colorata</name>
    <name type="common">pocket water lily</name>
    <dbReference type="NCBI Taxonomy" id="210225"/>
    <lineage>
        <taxon>Eukaryota</taxon>
        <taxon>Viridiplantae</taxon>
        <taxon>Streptophyta</taxon>
        <taxon>Embryophyta</taxon>
        <taxon>Tracheophyta</taxon>
        <taxon>Spermatophyta</taxon>
        <taxon>Magnoliopsida</taxon>
        <taxon>Nymphaeales</taxon>
        <taxon>Nymphaeaceae</taxon>
        <taxon>Nymphaea</taxon>
    </lineage>
</organism>
<gene>
    <name evidence="1" type="ORF">NYM_LOCUS4149</name>
</gene>
<dbReference type="AlphaFoldDB" id="A0A5K0X8Z6"/>
<accession>A0A5K0X8Z6</accession>
<sequence length="68" mass="7868">MRPSSYPHKKDIKGNLDDMSADIFRTSLTPVNCPYGTIPILRPMEHSPELLEYKHSQKRNPIQSKIVF</sequence>